<gene>
    <name evidence="2" type="ORF">Cpa01nite_08180</name>
</gene>
<dbReference type="AlphaFoldDB" id="A0A919PB76"/>
<keyword evidence="1" id="KW-0812">Transmembrane</keyword>
<feature type="transmembrane region" description="Helical" evidence="1">
    <location>
        <begin position="176"/>
        <end position="198"/>
    </location>
</feature>
<feature type="transmembrane region" description="Helical" evidence="1">
    <location>
        <begin position="53"/>
        <end position="75"/>
    </location>
</feature>
<evidence type="ECO:0000313" key="2">
    <source>
        <dbReference type="EMBL" id="GIG35437.1"/>
    </source>
</evidence>
<organism evidence="2 3">
    <name type="scientific">Cellulomonas pakistanensis</name>
    <dbReference type="NCBI Taxonomy" id="992287"/>
    <lineage>
        <taxon>Bacteria</taxon>
        <taxon>Bacillati</taxon>
        <taxon>Actinomycetota</taxon>
        <taxon>Actinomycetes</taxon>
        <taxon>Micrococcales</taxon>
        <taxon>Cellulomonadaceae</taxon>
        <taxon>Cellulomonas</taxon>
    </lineage>
</organism>
<name>A0A919PB76_9CELL</name>
<reference evidence="2" key="1">
    <citation type="submission" date="2021-01" db="EMBL/GenBank/DDBJ databases">
        <title>Whole genome shotgun sequence of Cellulomonas pakistanensis NBRC 110800.</title>
        <authorList>
            <person name="Komaki H."/>
            <person name="Tamura T."/>
        </authorList>
    </citation>
    <scope>NUCLEOTIDE SEQUENCE</scope>
    <source>
        <strain evidence="2">NBRC 110800</strain>
    </source>
</reference>
<dbReference type="RefSeq" id="WP_203667477.1">
    <property type="nucleotide sequence ID" value="NZ_BONO01000004.1"/>
</dbReference>
<keyword evidence="1" id="KW-1133">Transmembrane helix</keyword>
<accession>A0A919PB76</accession>
<protein>
    <recommendedName>
        <fullName evidence="4">Small multidrug efflux protein</fullName>
    </recommendedName>
</protein>
<keyword evidence="3" id="KW-1185">Reference proteome</keyword>
<sequence length="204" mass="20064">MNAIERVVQSLQDLLAQVPELVQPLVVALAGAVPFVEGEVGAMLGVLGGLNPVLAALAAAAGNFLSVLGVVLLGSGVRQRVTARRAAPSTTAQGAAAGGTAGGTAAGAAGAGTAGGAATAVAEAPARPESKGKQRLRRYLVRFGVPGASILGPLALPTQITAATLVASGVRKGWVLLWQAVAIVLWTTLATVSAWAALQVVGPA</sequence>
<proteinExistence type="predicted"/>
<evidence type="ECO:0008006" key="4">
    <source>
        <dbReference type="Google" id="ProtNLM"/>
    </source>
</evidence>
<comment type="caution">
    <text evidence="2">The sequence shown here is derived from an EMBL/GenBank/DDBJ whole genome shotgun (WGS) entry which is preliminary data.</text>
</comment>
<dbReference type="EMBL" id="BONO01000004">
    <property type="protein sequence ID" value="GIG35437.1"/>
    <property type="molecule type" value="Genomic_DNA"/>
</dbReference>
<feature type="transmembrane region" description="Helical" evidence="1">
    <location>
        <begin position="139"/>
        <end position="156"/>
    </location>
</feature>
<evidence type="ECO:0000256" key="1">
    <source>
        <dbReference type="SAM" id="Phobius"/>
    </source>
</evidence>
<evidence type="ECO:0000313" key="3">
    <source>
        <dbReference type="Proteomes" id="UP000642125"/>
    </source>
</evidence>
<dbReference type="Proteomes" id="UP000642125">
    <property type="component" value="Unassembled WGS sequence"/>
</dbReference>
<keyword evidence="1" id="KW-0472">Membrane</keyword>